<dbReference type="InterPro" id="IPR000917">
    <property type="entry name" value="Sulfatase_N"/>
</dbReference>
<dbReference type="CDD" id="cd16151">
    <property type="entry name" value="sulfatase_like"/>
    <property type="match status" value="1"/>
</dbReference>
<keyword evidence="3 7" id="KW-0378">Hydrolase</keyword>
<sequence precursor="true">MKFSWALCLTLLFAISAVAAEQPRNIVLIMADDIGIEGFGCYGGVDYQTPRIDQLAVTGLRFTHAYAQPLCTPTRIELMTGRENHRNWLYFGIMPPLEKTIGHLMQSYGYKTCIAGKWQLQSYDPPDFPNAELRRGTGMHPRDAGFDAYSLFHSLHTEDKGSRYANPTYLRNDTLHEELKGEYGEDHNVQFLLDFMADHREEQIFLYYPMALPHWPMVPTPHSKVWQDSSRRLEESTDYFPDMVAYMDEIVGRLVDGIDDLGLREETLILFYSDNGTDARITSRFDGEDVQGGKASTKQTGIRVPLIANWPGHVKPGVNSDLVEASDFLPTLSALAGRELNSEWQTDGISFAPQLFGETGTPREWAFFWYDPRPGWDKMRFSRSIFALDKNYKLFDDGRLFEISGVTYREVPLNSRKLVPEHEAARKKLRAVIDNMMQQPISPAAQIEVDAYGVPVATSTK</sequence>
<keyword evidence="5" id="KW-0732">Signal</keyword>
<evidence type="ECO:0000256" key="3">
    <source>
        <dbReference type="ARBA" id="ARBA00022801"/>
    </source>
</evidence>
<dbReference type="InterPro" id="IPR017850">
    <property type="entry name" value="Alkaline_phosphatase_core_sf"/>
</dbReference>
<evidence type="ECO:0000313" key="7">
    <source>
        <dbReference type="EMBL" id="QDT67006.1"/>
    </source>
</evidence>
<dbReference type="Proteomes" id="UP000319976">
    <property type="component" value="Chromosome"/>
</dbReference>
<dbReference type="RefSeq" id="WP_145266607.1">
    <property type="nucleotide sequence ID" value="NZ_CP036316.1"/>
</dbReference>
<feature type="chain" id="PRO_5021919260" evidence="5">
    <location>
        <begin position="20"/>
        <end position="461"/>
    </location>
</feature>
<accession>A0A517TF54</accession>
<feature type="signal peptide" evidence="5">
    <location>
        <begin position="1"/>
        <end position="19"/>
    </location>
</feature>
<dbReference type="PROSITE" id="PS00523">
    <property type="entry name" value="SULFATASE_1"/>
    <property type="match status" value="1"/>
</dbReference>
<dbReference type="GO" id="GO:0004065">
    <property type="term" value="F:arylsulfatase activity"/>
    <property type="evidence" value="ECO:0007669"/>
    <property type="project" value="UniProtKB-EC"/>
</dbReference>
<gene>
    <name evidence="7" type="primary">atsA_44</name>
    <name evidence="7" type="ORF">V22_42780</name>
</gene>
<evidence type="ECO:0000259" key="6">
    <source>
        <dbReference type="Pfam" id="PF00884"/>
    </source>
</evidence>
<name>A0A517TF54_9PLAN</name>
<dbReference type="KEGG" id="chya:V22_42780"/>
<dbReference type="Pfam" id="PF00884">
    <property type="entry name" value="Sulfatase"/>
    <property type="match status" value="1"/>
</dbReference>
<evidence type="ECO:0000313" key="8">
    <source>
        <dbReference type="Proteomes" id="UP000319976"/>
    </source>
</evidence>
<dbReference type="PANTHER" id="PTHR42693:SF53">
    <property type="entry name" value="ENDO-4-O-SULFATASE"/>
    <property type="match status" value="1"/>
</dbReference>
<keyword evidence="4" id="KW-0106">Calcium</keyword>
<evidence type="ECO:0000256" key="1">
    <source>
        <dbReference type="ARBA" id="ARBA00008779"/>
    </source>
</evidence>
<dbReference type="EC" id="3.1.6.1" evidence="7"/>
<dbReference type="InterPro" id="IPR024607">
    <property type="entry name" value="Sulfatase_CS"/>
</dbReference>
<keyword evidence="2" id="KW-0479">Metal-binding</keyword>
<organism evidence="7 8">
    <name type="scientific">Calycomorphotria hydatis</name>
    <dbReference type="NCBI Taxonomy" id="2528027"/>
    <lineage>
        <taxon>Bacteria</taxon>
        <taxon>Pseudomonadati</taxon>
        <taxon>Planctomycetota</taxon>
        <taxon>Planctomycetia</taxon>
        <taxon>Planctomycetales</taxon>
        <taxon>Planctomycetaceae</taxon>
        <taxon>Calycomorphotria</taxon>
    </lineage>
</organism>
<dbReference type="AlphaFoldDB" id="A0A517TF54"/>
<evidence type="ECO:0000256" key="5">
    <source>
        <dbReference type="SAM" id="SignalP"/>
    </source>
</evidence>
<evidence type="ECO:0000256" key="2">
    <source>
        <dbReference type="ARBA" id="ARBA00022723"/>
    </source>
</evidence>
<feature type="domain" description="Sulfatase N-terminal" evidence="6">
    <location>
        <begin position="24"/>
        <end position="337"/>
    </location>
</feature>
<proteinExistence type="inferred from homology"/>
<evidence type="ECO:0000256" key="4">
    <source>
        <dbReference type="ARBA" id="ARBA00022837"/>
    </source>
</evidence>
<reference evidence="7 8" key="1">
    <citation type="submission" date="2019-02" db="EMBL/GenBank/DDBJ databases">
        <title>Deep-cultivation of Planctomycetes and their phenomic and genomic characterization uncovers novel biology.</title>
        <authorList>
            <person name="Wiegand S."/>
            <person name="Jogler M."/>
            <person name="Boedeker C."/>
            <person name="Pinto D."/>
            <person name="Vollmers J."/>
            <person name="Rivas-Marin E."/>
            <person name="Kohn T."/>
            <person name="Peeters S.H."/>
            <person name="Heuer A."/>
            <person name="Rast P."/>
            <person name="Oberbeckmann S."/>
            <person name="Bunk B."/>
            <person name="Jeske O."/>
            <person name="Meyerdierks A."/>
            <person name="Storesund J.E."/>
            <person name="Kallscheuer N."/>
            <person name="Luecker S."/>
            <person name="Lage O.M."/>
            <person name="Pohl T."/>
            <person name="Merkel B.J."/>
            <person name="Hornburger P."/>
            <person name="Mueller R.-W."/>
            <person name="Bruemmer F."/>
            <person name="Labrenz M."/>
            <person name="Spormann A.M."/>
            <person name="Op den Camp H."/>
            <person name="Overmann J."/>
            <person name="Amann R."/>
            <person name="Jetten M.S.M."/>
            <person name="Mascher T."/>
            <person name="Medema M.H."/>
            <person name="Devos D.P."/>
            <person name="Kaster A.-K."/>
            <person name="Ovreas L."/>
            <person name="Rohde M."/>
            <person name="Galperin M.Y."/>
            <person name="Jogler C."/>
        </authorList>
    </citation>
    <scope>NUCLEOTIDE SEQUENCE [LARGE SCALE GENOMIC DNA]</scope>
    <source>
        <strain evidence="7 8">V22</strain>
    </source>
</reference>
<protein>
    <submittedName>
        <fullName evidence="7">Arylsulfatase</fullName>
        <ecNumber evidence="7">3.1.6.1</ecNumber>
    </submittedName>
</protein>
<dbReference type="EMBL" id="CP036316">
    <property type="protein sequence ID" value="QDT67006.1"/>
    <property type="molecule type" value="Genomic_DNA"/>
</dbReference>
<dbReference type="PANTHER" id="PTHR42693">
    <property type="entry name" value="ARYLSULFATASE FAMILY MEMBER"/>
    <property type="match status" value="1"/>
</dbReference>
<dbReference type="InterPro" id="IPR050738">
    <property type="entry name" value="Sulfatase"/>
</dbReference>
<keyword evidence="8" id="KW-1185">Reference proteome</keyword>
<dbReference type="OrthoDB" id="272794at2"/>
<dbReference type="SUPFAM" id="SSF53649">
    <property type="entry name" value="Alkaline phosphatase-like"/>
    <property type="match status" value="1"/>
</dbReference>
<dbReference type="Gene3D" id="3.40.720.10">
    <property type="entry name" value="Alkaline Phosphatase, subunit A"/>
    <property type="match status" value="1"/>
</dbReference>
<comment type="similarity">
    <text evidence="1">Belongs to the sulfatase family.</text>
</comment>
<dbReference type="GO" id="GO:0046872">
    <property type="term" value="F:metal ion binding"/>
    <property type="evidence" value="ECO:0007669"/>
    <property type="project" value="UniProtKB-KW"/>
</dbReference>